<proteinExistence type="predicted"/>
<keyword evidence="3" id="KW-1185">Reference proteome</keyword>
<dbReference type="InterPro" id="IPR048732">
    <property type="entry name" value="CFA69"/>
</dbReference>
<dbReference type="AlphaFoldDB" id="A0A8S1JB56"/>
<gene>
    <name evidence="2" type="ORF">OSTQU699_LOCUS9716</name>
</gene>
<sequence>MTTLVSRCPSNFVSCNGVSAVLRFIQDCWDHDLLVSALILIQSAVSASRDLQSDFGSDEGMRAVLMCLSNTASPEDVRLSAVLVASQLCRGHEANQRRFANQRGLPFLISDLERLKSLDPTLPSPYAIAAFRLVWEAVVANPRNLARFSMAGGIDSLLDLVELGNTCHKPTLLSLLSDIFERRETHRFFHEWRSSVSGQTASEMLIGMWREAEDMKGVTCDGMVFNTKRPLAGSGVQT</sequence>
<feature type="non-terminal residue" evidence="2">
    <location>
        <position position="1"/>
    </location>
</feature>
<comment type="caution">
    <text evidence="2">The sequence shown here is derived from an EMBL/GenBank/DDBJ whole genome shotgun (WGS) entry which is preliminary data.</text>
</comment>
<accession>A0A8S1JB56</accession>
<dbReference type="Pfam" id="PF21049">
    <property type="entry name" value="CFA69_ARM_rpt"/>
    <property type="match status" value="1"/>
</dbReference>
<protein>
    <recommendedName>
        <fullName evidence="1">Cilia- and flagella-associated protein 69 ARM repeats domain-containing protein</fullName>
    </recommendedName>
</protein>
<dbReference type="InterPro" id="IPR048733">
    <property type="entry name" value="CFA69_ARM_dom"/>
</dbReference>
<dbReference type="InterPro" id="IPR016024">
    <property type="entry name" value="ARM-type_fold"/>
</dbReference>
<name>A0A8S1JB56_9CHLO</name>
<reference evidence="2" key="1">
    <citation type="submission" date="2020-12" db="EMBL/GenBank/DDBJ databases">
        <authorList>
            <person name="Iha C."/>
        </authorList>
    </citation>
    <scope>NUCLEOTIDE SEQUENCE</scope>
</reference>
<dbReference type="OrthoDB" id="550067at2759"/>
<evidence type="ECO:0000259" key="1">
    <source>
        <dbReference type="Pfam" id="PF21049"/>
    </source>
</evidence>
<dbReference type="Proteomes" id="UP000708148">
    <property type="component" value="Unassembled WGS sequence"/>
</dbReference>
<dbReference type="EMBL" id="CAJHUC010002782">
    <property type="protein sequence ID" value="CAD7704361.1"/>
    <property type="molecule type" value="Genomic_DNA"/>
</dbReference>
<dbReference type="InterPro" id="IPR011989">
    <property type="entry name" value="ARM-like"/>
</dbReference>
<evidence type="ECO:0000313" key="3">
    <source>
        <dbReference type="Proteomes" id="UP000708148"/>
    </source>
</evidence>
<organism evidence="2 3">
    <name type="scientific">Ostreobium quekettii</name>
    <dbReference type="NCBI Taxonomy" id="121088"/>
    <lineage>
        <taxon>Eukaryota</taxon>
        <taxon>Viridiplantae</taxon>
        <taxon>Chlorophyta</taxon>
        <taxon>core chlorophytes</taxon>
        <taxon>Ulvophyceae</taxon>
        <taxon>TCBD clade</taxon>
        <taxon>Bryopsidales</taxon>
        <taxon>Ostreobineae</taxon>
        <taxon>Ostreobiaceae</taxon>
        <taxon>Ostreobium</taxon>
    </lineage>
</organism>
<dbReference type="PANTHER" id="PTHR14716:SF0">
    <property type="entry name" value="CILIA- AND FLAGELLA-ASSOCIATED PROTEIN 69"/>
    <property type="match status" value="1"/>
</dbReference>
<dbReference type="SUPFAM" id="SSF48371">
    <property type="entry name" value="ARM repeat"/>
    <property type="match status" value="1"/>
</dbReference>
<feature type="domain" description="Cilia- and flagella-associated protein 69 ARM repeats" evidence="1">
    <location>
        <begin position="82"/>
        <end position="234"/>
    </location>
</feature>
<evidence type="ECO:0000313" key="2">
    <source>
        <dbReference type="EMBL" id="CAD7704361.1"/>
    </source>
</evidence>
<dbReference type="Gene3D" id="1.25.10.10">
    <property type="entry name" value="Leucine-rich Repeat Variant"/>
    <property type="match status" value="1"/>
</dbReference>
<dbReference type="PANTHER" id="PTHR14716">
    <property type="entry name" value="CILIA- AND FLAGELLA-ASSOCIATED PROTEIN 69"/>
    <property type="match status" value="1"/>
</dbReference>